<gene>
    <name evidence="1" type="ORF">OTI717_LOCUS13634</name>
</gene>
<organism evidence="1 2">
    <name type="scientific">Rotaria sordida</name>
    <dbReference type="NCBI Taxonomy" id="392033"/>
    <lineage>
        <taxon>Eukaryota</taxon>
        <taxon>Metazoa</taxon>
        <taxon>Spiralia</taxon>
        <taxon>Gnathifera</taxon>
        <taxon>Rotifera</taxon>
        <taxon>Eurotatoria</taxon>
        <taxon>Bdelloidea</taxon>
        <taxon>Philodinida</taxon>
        <taxon>Philodinidae</taxon>
        <taxon>Rotaria</taxon>
    </lineage>
</organism>
<name>A0A818VYU2_9BILA</name>
<comment type="caution">
    <text evidence="1">The sequence shown here is derived from an EMBL/GenBank/DDBJ whole genome shotgun (WGS) entry which is preliminary data.</text>
</comment>
<proteinExistence type="predicted"/>
<protein>
    <submittedName>
        <fullName evidence="1">Uncharacterized protein</fullName>
    </submittedName>
</protein>
<evidence type="ECO:0000313" key="2">
    <source>
        <dbReference type="Proteomes" id="UP000663823"/>
    </source>
</evidence>
<evidence type="ECO:0000313" key="1">
    <source>
        <dbReference type="EMBL" id="CAF3717941.1"/>
    </source>
</evidence>
<dbReference type="Proteomes" id="UP000663823">
    <property type="component" value="Unassembled WGS sequence"/>
</dbReference>
<accession>A0A818VYU2</accession>
<dbReference type="AlphaFoldDB" id="A0A818VYU2"/>
<sequence length="142" mass="16447">MDNSDAIHIYDQSDNMQNRMESFLISCVCKLSDHDVLTAITFVTKYYPEDNQFMNKFSLSLANRLRRINVHQIIPMLEELKIFLLYNTINLSESLLFTLGKLKDCLLVQSLVAMESQLHVEANETDRQLDDAQQSNNEELTV</sequence>
<dbReference type="EMBL" id="CAJOAX010001467">
    <property type="protein sequence ID" value="CAF3717941.1"/>
    <property type="molecule type" value="Genomic_DNA"/>
</dbReference>
<reference evidence="1" key="1">
    <citation type="submission" date="2021-02" db="EMBL/GenBank/DDBJ databases">
        <authorList>
            <person name="Nowell W R."/>
        </authorList>
    </citation>
    <scope>NUCLEOTIDE SEQUENCE</scope>
</reference>